<feature type="region of interest" description="Disordered" evidence="1">
    <location>
        <begin position="391"/>
        <end position="418"/>
    </location>
</feature>
<evidence type="ECO:0000313" key="2">
    <source>
        <dbReference type="Proteomes" id="UP000694941"/>
    </source>
</evidence>
<accession>A0ABM1SYW0</accession>
<organism evidence="2 3">
    <name type="scientific">Limulus polyphemus</name>
    <name type="common">Atlantic horseshoe crab</name>
    <dbReference type="NCBI Taxonomy" id="6850"/>
    <lineage>
        <taxon>Eukaryota</taxon>
        <taxon>Metazoa</taxon>
        <taxon>Ecdysozoa</taxon>
        <taxon>Arthropoda</taxon>
        <taxon>Chelicerata</taxon>
        <taxon>Merostomata</taxon>
        <taxon>Xiphosura</taxon>
        <taxon>Limulidae</taxon>
        <taxon>Limulus</taxon>
    </lineage>
</organism>
<evidence type="ECO:0000313" key="3">
    <source>
        <dbReference type="RefSeq" id="XP_022248816.1"/>
    </source>
</evidence>
<reference evidence="3" key="1">
    <citation type="submission" date="2025-08" db="UniProtKB">
        <authorList>
            <consortium name="RefSeq"/>
        </authorList>
    </citation>
    <scope>IDENTIFICATION</scope>
    <source>
        <tissue evidence="3">Muscle</tissue>
    </source>
</reference>
<name>A0ABM1SYW0_LIMPO</name>
<dbReference type="RefSeq" id="XP_022248816.1">
    <property type="nucleotide sequence ID" value="XM_022393108.1"/>
</dbReference>
<gene>
    <name evidence="3" type="primary">LOC106465236</name>
</gene>
<evidence type="ECO:0000256" key="1">
    <source>
        <dbReference type="SAM" id="MobiDB-lite"/>
    </source>
</evidence>
<dbReference type="GeneID" id="106465236"/>
<protein>
    <submittedName>
        <fullName evidence="3">Uncharacterized protein LOC106465236 isoform X1</fullName>
    </submittedName>
</protein>
<proteinExistence type="predicted"/>
<sequence length="418" mass="47638">MWCELKPESAIIQVIKGVAFKFRIMVLQKYSHHLDKFTPCWFTTKHLKEVLALLCPVLISHAEQKSTLKKEDTKNKKLSGVGQIKGSTLQVSYSLMLAVSKRYVVLHPPYMPGGLYQHCHLQNDLVQVYVEELLNEEEEKEIKCKSESTSIVDVEQPGSCRYFFQIPHGFEATSQEKVSLQRIVTCGRKRKREVLKTEELKEVDEEKDNEISGRNDKHVELYPNSASFDSHLKYSPQSSMNYAKSDPVNQLEDVELKTHNLSSDLENSKKKDISHEAVMKEALDYHVCERFSESSKTAVSAENNLQLDGDIEKTCNKATSKIVRAKLKEGAENFMITNDSQLASETASRLNSNIGLASKRCKKNQSTSVKGRNRIARKRSQNCDWFYSELHSSDSDKETSVGKSKIQPRGKLSLKRKR</sequence>
<keyword evidence="2" id="KW-1185">Reference proteome</keyword>
<feature type="compositionally biased region" description="Basic residues" evidence="1">
    <location>
        <begin position="406"/>
        <end position="418"/>
    </location>
</feature>
<feature type="compositionally biased region" description="Basic and acidic residues" evidence="1">
    <location>
        <begin position="391"/>
        <end position="400"/>
    </location>
</feature>
<dbReference type="Proteomes" id="UP000694941">
    <property type="component" value="Unplaced"/>
</dbReference>